<dbReference type="SUPFAM" id="SSF58104">
    <property type="entry name" value="Methyl-accepting chemotaxis protein (MCP) signaling domain"/>
    <property type="match status" value="1"/>
</dbReference>
<evidence type="ECO:0000259" key="5">
    <source>
        <dbReference type="PROSITE" id="PS50111"/>
    </source>
</evidence>
<dbReference type="InterPro" id="IPR004090">
    <property type="entry name" value="Chemotax_Me-accpt_rcpt"/>
</dbReference>
<dbReference type="CDD" id="cd06225">
    <property type="entry name" value="HAMP"/>
    <property type="match status" value="1"/>
</dbReference>
<feature type="transmembrane region" description="Helical" evidence="4">
    <location>
        <begin position="12"/>
        <end position="31"/>
    </location>
</feature>
<dbReference type="Gene3D" id="1.10.287.950">
    <property type="entry name" value="Methyl-accepting chemotaxis protein"/>
    <property type="match status" value="1"/>
</dbReference>
<keyword evidence="1 3" id="KW-0807">Transducer</keyword>
<dbReference type="GO" id="GO:0006935">
    <property type="term" value="P:chemotaxis"/>
    <property type="evidence" value="ECO:0007669"/>
    <property type="project" value="InterPro"/>
</dbReference>
<dbReference type="GO" id="GO:0004888">
    <property type="term" value="F:transmembrane signaling receptor activity"/>
    <property type="evidence" value="ECO:0007669"/>
    <property type="project" value="InterPro"/>
</dbReference>
<comment type="similarity">
    <text evidence="2">Belongs to the methyl-accepting chemotaxis (MCP) protein family.</text>
</comment>
<dbReference type="GO" id="GO:0016020">
    <property type="term" value="C:membrane"/>
    <property type="evidence" value="ECO:0007669"/>
    <property type="project" value="InterPro"/>
</dbReference>
<feature type="transmembrane region" description="Helical" evidence="4">
    <location>
        <begin position="178"/>
        <end position="203"/>
    </location>
</feature>
<dbReference type="RefSeq" id="WP_075080903.1">
    <property type="nucleotide sequence ID" value="NZ_BDCO01000003.1"/>
</dbReference>
<dbReference type="PANTHER" id="PTHR32089:SF120">
    <property type="entry name" value="METHYL-ACCEPTING CHEMOTAXIS PROTEIN TLPQ"/>
    <property type="match status" value="1"/>
</dbReference>
<dbReference type="Proteomes" id="UP000076023">
    <property type="component" value="Unassembled WGS sequence"/>
</dbReference>
<dbReference type="Gene3D" id="6.10.340.10">
    <property type="match status" value="1"/>
</dbReference>
<name>A0A146GEH7_TERSA</name>
<dbReference type="Pfam" id="PF00672">
    <property type="entry name" value="HAMP"/>
    <property type="match status" value="1"/>
</dbReference>
<keyword evidence="4" id="KW-1133">Transmembrane helix</keyword>
<feature type="domain" description="HAMP" evidence="6">
    <location>
        <begin position="206"/>
        <end position="259"/>
    </location>
</feature>
<evidence type="ECO:0000256" key="1">
    <source>
        <dbReference type="ARBA" id="ARBA00023224"/>
    </source>
</evidence>
<reference evidence="8" key="1">
    <citation type="journal article" date="2017" name="Genome Announc.">
        <title>Draft Genome Sequence of Terrimicrobium sacchariphilum NM-5T, a Facultative Anaerobic Soil Bacterium of the Class Spartobacteria.</title>
        <authorList>
            <person name="Qiu Y.L."/>
            <person name="Tourlousse D.M."/>
            <person name="Matsuura N."/>
            <person name="Ohashi A."/>
            <person name="Sekiguchi Y."/>
        </authorList>
    </citation>
    <scope>NUCLEOTIDE SEQUENCE [LARGE SCALE GENOMIC DNA]</scope>
    <source>
        <strain evidence="8">NM-5</strain>
    </source>
</reference>
<dbReference type="PRINTS" id="PR00260">
    <property type="entry name" value="CHEMTRNSDUCR"/>
</dbReference>
<protein>
    <submittedName>
        <fullName evidence="7">Methyl-accepting chemotaxis protein WspA</fullName>
    </submittedName>
</protein>
<dbReference type="InterPro" id="IPR007891">
    <property type="entry name" value="CHASE3"/>
</dbReference>
<dbReference type="SUPFAM" id="SSF158472">
    <property type="entry name" value="HAMP domain-like"/>
    <property type="match status" value="1"/>
</dbReference>
<dbReference type="OrthoDB" id="176689at2"/>
<keyword evidence="8" id="KW-1185">Reference proteome</keyword>
<dbReference type="STRING" id="690879.TSACC_3107"/>
<dbReference type="AlphaFoldDB" id="A0A146GEH7"/>
<evidence type="ECO:0000256" key="4">
    <source>
        <dbReference type="SAM" id="Phobius"/>
    </source>
</evidence>
<keyword evidence="4" id="KW-0812">Transmembrane</keyword>
<proteinExistence type="inferred from homology"/>
<evidence type="ECO:0000256" key="2">
    <source>
        <dbReference type="ARBA" id="ARBA00029447"/>
    </source>
</evidence>
<dbReference type="Pfam" id="PF05227">
    <property type="entry name" value="CHASE3"/>
    <property type="match status" value="1"/>
</dbReference>
<dbReference type="PANTHER" id="PTHR32089">
    <property type="entry name" value="METHYL-ACCEPTING CHEMOTAXIS PROTEIN MCPB"/>
    <property type="match status" value="1"/>
</dbReference>
<dbReference type="InterPro" id="IPR003660">
    <property type="entry name" value="HAMP_dom"/>
</dbReference>
<evidence type="ECO:0000256" key="3">
    <source>
        <dbReference type="PROSITE-ProRule" id="PRU00284"/>
    </source>
</evidence>
<dbReference type="Pfam" id="PF00015">
    <property type="entry name" value="MCPsignal"/>
    <property type="match status" value="1"/>
</dbReference>
<dbReference type="PROSITE" id="PS50111">
    <property type="entry name" value="CHEMOTAXIS_TRANSDUC_2"/>
    <property type="match status" value="1"/>
</dbReference>
<feature type="domain" description="Methyl-accepting transducer" evidence="5">
    <location>
        <begin position="303"/>
        <end position="560"/>
    </location>
</feature>
<dbReference type="EMBL" id="BDCO01000003">
    <property type="protein sequence ID" value="GAT35047.1"/>
    <property type="molecule type" value="Genomic_DNA"/>
</dbReference>
<gene>
    <name evidence="7" type="ORF">TSACC_3107</name>
</gene>
<dbReference type="InParanoid" id="A0A146GEH7"/>
<evidence type="ECO:0000259" key="6">
    <source>
        <dbReference type="PROSITE" id="PS50885"/>
    </source>
</evidence>
<accession>A0A146GEH7</accession>
<dbReference type="SMART" id="SM00304">
    <property type="entry name" value="HAMP"/>
    <property type="match status" value="1"/>
</dbReference>
<evidence type="ECO:0000313" key="8">
    <source>
        <dbReference type="Proteomes" id="UP000076023"/>
    </source>
</evidence>
<sequence>MRWTISRQIAAGYAISLLFVIALGGTAYWTSHQMLDAFDQRRNATQIILASDQVLNLVQDAEGGQRGYLLTGSEPYLEPYRSAISRLPSAVDTLKLLVGKSALGQDGLAELQTAVNDKLAELAHTIDLRRGAQGAAALEIVNQGAGKEAMDRIRQRLDVIKQAQLNEQGARNEEAQSAAAFLLDVLVIGIPVSVIVMIFSGIVTSRRILRPVAEITEAARSVSEGDLEVKLPEKSKLEEIHALTRSFGSMVSSLRQSAKLSERLASGDLTVEVKPLSDKDVVGKSQADMVTKLSDLIEQVQRSGVQVNSSAVQIAAASKEQQSTASEMASTTTEISATSKEISVTAAELLKAADNMNEVCQRLAGLAVDGKEGLQRMDQVMRHIIDASAAITARFGEMNDRAGTISSVVTTITKVADQTNLLSLNAAIEAEKAGEYGRGFSVVAAEIRRLADQTAASTLDIEQMVKEMLASVSAGVMGMDKFSEEVRRNAHEVTDVTRQIDGMIEQVQLLAPGVESVYEGMRTQTQGSAQISEALVQLGDAARQTADAIRDSNRAVEQLNEATGGLQKAVSRFKLR</sequence>
<comment type="caution">
    <text evidence="7">The sequence shown here is derived from an EMBL/GenBank/DDBJ whole genome shotgun (WGS) entry which is preliminary data.</text>
</comment>
<evidence type="ECO:0000313" key="7">
    <source>
        <dbReference type="EMBL" id="GAT35047.1"/>
    </source>
</evidence>
<dbReference type="GO" id="GO:0007165">
    <property type="term" value="P:signal transduction"/>
    <property type="evidence" value="ECO:0007669"/>
    <property type="project" value="UniProtKB-KW"/>
</dbReference>
<dbReference type="SMART" id="SM00283">
    <property type="entry name" value="MA"/>
    <property type="match status" value="1"/>
</dbReference>
<keyword evidence="4" id="KW-0472">Membrane</keyword>
<dbReference type="PROSITE" id="PS50885">
    <property type="entry name" value="HAMP"/>
    <property type="match status" value="1"/>
</dbReference>
<dbReference type="CDD" id="cd19410">
    <property type="entry name" value="HK9-like_sensor"/>
    <property type="match status" value="1"/>
</dbReference>
<dbReference type="InterPro" id="IPR004089">
    <property type="entry name" value="MCPsignal_dom"/>
</dbReference>
<organism evidence="7 8">
    <name type="scientific">Terrimicrobium sacchariphilum</name>
    <dbReference type="NCBI Taxonomy" id="690879"/>
    <lineage>
        <taxon>Bacteria</taxon>
        <taxon>Pseudomonadati</taxon>
        <taxon>Verrucomicrobiota</taxon>
        <taxon>Terrimicrobiia</taxon>
        <taxon>Terrimicrobiales</taxon>
        <taxon>Terrimicrobiaceae</taxon>
        <taxon>Terrimicrobium</taxon>
    </lineage>
</organism>